<evidence type="ECO:0000256" key="2">
    <source>
        <dbReference type="ARBA" id="ARBA00022475"/>
    </source>
</evidence>
<comment type="caution">
    <text evidence="13">The sequence shown here is derived from an EMBL/GenBank/DDBJ whole genome shotgun (WGS) entry which is preliminary data.</text>
</comment>
<evidence type="ECO:0000256" key="11">
    <source>
        <dbReference type="SAM" id="Phobius"/>
    </source>
</evidence>
<name>A0A7K3NJD7_9BACT</name>
<evidence type="ECO:0000313" key="14">
    <source>
        <dbReference type="Proteomes" id="UP000469724"/>
    </source>
</evidence>
<keyword evidence="9" id="KW-0443">Lipid metabolism</keyword>
<organism evidence="13 14">
    <name type="scientific">Desulfolutivibrio sulfodismutans</name>
    <dbReference type="NCBI Taxonomy" id="63561"/>
    <lineage>
        <taxon>Bacteria</taxon>
        <taxon>Pseudomonadati</taxon>
        <taxon>Thermodesulfobacteriota</taxon>
        <taxon>Desulfovibrionia</taxon>
        <taxon>Desulfovibrionales</taxon>
        <taxon>Desulfovibrionaceae</taxon>
        <taxon>Desulfolutivibrio</taxon>
    </lineage>
</organism>
<evidence type="ECO:0000256" key="6">
    <source>
        <dbReference type="ARBA" id="ARBA00022692"/>
    </source>
</evidence>
<feature type="domain" description="EamA" evidence="12">
    <location>
        <begin position="149"/>
        <end position="287"/>
    </location>
</feature>
<evidence type="ECO:0000313" key="13">
    <source>
        <dbReference type="EMBL" id="NDY56217.1"/>
    </source>
</evidence>
<accession>A0A7K3NJD7</accession>
<dbReference type="EMBL" id="JAAGRQ010000015">
    <property type="protein sequence ID" value="NDY56217.1"/>
    <property type="molecule type" value="Genomic_DNA"/>
</dbReference>
<feature type="transmembrane region" description="Helical" evidence="11">
    <location>
        <begin position="219"/>
        <end position="237"/>
    </location>
</feature>
<evidence type="ECO:0000256" key="9">
    <source>
        <dbReference type="ARBA" id="ARBA00023098"/>
    </source>
</evidence>
<dbReference type="Proteomes" id="UP000469724">
    <property type="component" value="Unassembled WGS sequence"/>
</dbReference>
<dbReference type="GO" id="GO:0022857">
    <property type="term" value="F:transmembrane transporter activity"/>
    <property type="evidence" value="ECO:0007669"/>
    <property type="project" value="InterPro"/>
</dbReference>
<evidence type="ECO:0000256" key="5">
    <source>
        <dbReference type="ARBA" id="ARBA00022556"/>
    </source>
</evidence>
<feature type="transmembrane region" description="Helical" evidence="11">
    <location>
        <begin position="179"/>
        <end position="198"/>
    </location>
</feature>
<dbReference type="InterPro" id="IPR000390">
    <property type="entry name" value="Small_drug/metabolite_transptr"/>
</dbReference>
<reference evidence="13 14" key="1">
    <citation type="submission" date="2020-02" db="EMBL/GenBank/DDBJ databases">
        <title>Comparative genomics of sulfur disproportionating microorganisms.</title>
        <authorList>
            <person name="Ward L.M."/>
            <person name="Bertran E."/>
            <person name="Johnston D.T."/>
        </authorList>
    </citation>
    <scope>NUCLEOTIDE SEQUENCE [LARGE SCALE GENOMIC DNA]</scope>
    <source>
        <strain evidence="13 14">DSM 3696</strain>
    </source>
</reference>
<keyword evidence="10 11" id="KW-0472">Membrane</keyword>
<dbReference type="InterPro" id="IPR000620">
    <property type="entry name" value="EamA_dom"/>
</dbReference>
<evidence type="ECO:0000256" key="1">
    <source>
        <dbReference type="ARBA" id="ARBA00004651"/>
    </source>
</evidence>
<feature type="transmembrane region" description="Helical" evidence="11">
    <location>
        <begin position="271"/>
        <end position="288"/>
    </location>
</feature>
<dbReference type="GO" id="GO:0009103">
    <property type="term" value="P:lipopolysaccharide biosynthetic process"/>
    <property type="evidence" value="ECO:0007669"/>
    <property type="project" value="UniProtKB-KW"/>
</dbReference>
<comment type="subcellular location">
    <subcellularLocation>
        <location evidence="1">Cell membrane</location>
        <topology evidence="1">Multi-pass membrane protein</topology>
    </subcellularLocation>
</comment>
<dbReference type="Gene3D" id="1.10.3730.20">
    <property type="match status" value="1"/>
</dbReference>
<dbReference type="InterPro" id="IPR037185">
    <property type="entry name" value="EmrE-like"/>
</dbReference>
<keyword evidence="8 11" id="KW-1133">Transmembrane helix</keyword>
<dbReference type="Pfam" id="PF00892">
    <property type="entry name" value="EamA"/>
    <property type="match status" value="1"/>
</dbReference>
<dbReference type="PANTHER" id="PTHR30561:SF9">
    <property type="entry name" value="4-AMINO-4-DEOXY-L-ARABINOSE-PHOSPHOUNDECAPRENOL FLIPPASE SUBUNIT ARNF-RELATED"/>
    <property type="match status" value="1"/>
</dbReference>
<evidence type="ECO:0000256" key="7">
    <source>
        <dbReference type="ARBA" id="ARBA00022985"/>
    </source>
</evidence>
<gene>
    <name evidence="13" type="ORF">G3N56_05580</name>
</gene>
<feature type="transmembrane region" description="Helical" evidence="11">
    <location>
        <begin position="243"/>
        <end position="264"/>
    </location>
</feature>
<keyword evidence="5" id="KW-0441">Lipid A biosynthesis</keyword>
<dbReference type="SUPFAM" id="SSF103481">
    <property type="entry name" value="Multidrug resistance efflux transporter EmrE"/>
    <property type="match status" value="2"/>
</dbReference>
<keyword evidence="14" id="KW-1185">Reference proteome</keyword>
<evidence type="ECO:0000259" key="12">
    <source>
        <dbReference type="Pfam" id="PF00892"/>
    </source>
</evidence>
<evidence type="ECO:0000256" key="4">
    <source>
        <dbReference type="ARBA" id="ARBA00022519"/>
    </source>
</evidence>
<evidence type="ECO:0000256" key="10">
    <source>
        <dbReference type="ARBA" id="ARBA00023136"/>
    </source>
</evidence>
<keyword evidence="2" id="KW-1003">Cell membrane</keyword>
<dbReference type="PANTHER" id="PTHR30561">
    <property type="entry name" value="SMR FAMILY PROTON-DEPENDENT DRUG EFFLUX TRANSPORTER SUGE"/>
    <property type="match status" value="1"/>
</dbReference>
<dbReference type="AlphaFoldDB" id="A0A7K3NJD7"/>
<feature type="transmembrane region" description="Helical" evidence="11">
    <location>
        <begin position="63"/>
        <end position="85"/>
    </location>
</feature>
<evidence type="ECO:0000256" key="8">
    <source>
        <dbReference type="ARBA" id="ARBA00022989"/>
    </source>
</evidence>
<evidence type="ECO:0000256" key="3">
    <source>
        <dbReference type="ARBA" id="ARBA00022516"/>
    </source>
</evidence>
<keyword evidence="4" id="KW-0997">Cell inner membrane</keyword>
<dbReference type="GO" id="GO:0005886">
    <property type="term" value="C:plasma membrane"/>
    <property type="evidence" value="ECO:0007669"/>
    <property type="project" value="UniProtKB-SubCell"/>
</dbReference>
<dbReference type="RefSeq" id="WP_163301266.1">
    <property type="nucleotide sequence ID" value="NZ_JAAGRQ010000015.1"/>
</dbReference>
<keyword evidence="6 11" id="KW-0812">Transmembrane</keyword>
<feature type="transmembrane region" description="Helical" evidence="11">
    <location>
        <begin position="116"/>
        <end position="137"/>
    </location>
</feature>
<keyword evidence="3" id="KW-0444">Lipid biosynthesis</keyword>
<feature type="transmembrane region" description="Helical" evidence="11">
    <location>
        <begin position="30"/>
        <end position="51"/>
    </location>
</feature>
<keyword evidence="7" id="KW-0448">Lipopolysaccharide biosynthesis</keyword>
<sequence length="289" mass="31099">MNAVVLTLVLLSAVLHVLWNTLVKTCDDRLSFAWLTTVLGGAFLILPFGYVRLFAPGHIDADVWLWAGVSGAFQALYVMLLFAAYGRADLSVVYPVSRGLAPLAVMLFAGRFVGDAVGPLQATAVGLVVAGTVAVGLTTRNGFGRMSRSGLFLCLLTALATAGYSLVDRKAMSLRPAPGATEFLFLSYLFLTAVLTPWALIRRGWRGLFSQWRVNRRDVILVSILTPLSYLCIVAAMGMGNVVLITAGRNVGILFSTLAGAWLLRERVTRGRVFGTGVIFCGLVLLLLN</sequence>
<dbReference type="GO" id="GO:0009245">
    <property type="term" value="P:lipid A biosynthetic process"/>
    <property type="evidence" value="ECO:0007669"/>
    <property type="project" value="UniProtKB-KW"/>
</dbReference>
<proteinExistence type="predicted"/>
<feature type="transmembrane region" description="Helical" evidence="11">
    <location>
        <begin position="149"/>
        <end position="167"/>
    </location>
</feature>
<protein>
    <submittedName>
        <fullName evidence="13">EamA family transporter</fullName>
    </submittedName>
</protein>